<feature type="transmembrane region" description="Helical" evidence="6">
    <location>
        <begin position="107"/>
        <end position="131"/>
    </location>
</feature>
<evidence type="ECO:0000256" key="1">
    <source>
        <dbReference type="ARBA" id="ARBA00004141"/>
    </source>
</evidence>
<comment type="subcellular location">
    <subcellularLocation>
        <location evidence="1">Membrane</location>
        <topology evidence="1">Multi-pass membrane protein</topology>
    </subcellularLocation>
</comment>
<evidence type="ECO:0000256" key="3">
    <source>
        <dbReference type="ARBA" id="ARBA00022989"/>
    </source>
</evidence>
<evidence type="ECO:0000256" key="6">
    <source>
        <dbReference type="SAM" id="Phobius"/>
    </source>
</evidence>
<evidence type="ECO:0000256" key="2">
    <source>
        <dbReference type="ARBA" id="ARBA00022692"/>
    </source>
</evidence>
<comment type="similarity">
    <text evidence="5">Belongs to the SAT4 family.</text>
</comment>
<dbReference type="InterPro" id="IPR049326">
    <property type="entry name" value="Rhodopsin_dom_fungi"/>
</dbReference>
<dbReference type="PANTHER" id="PTHR33048">
    <property type="entry name" value="PTH11-LIKE INTEGRAL MEMBRANE PROTEIN (AFU_ORTHOLOGUE AFUA_5G11245)"/>
    <property type="match status" value="1"/>
</dbReference>
<feature type="transmembrane region" description="Helical" evidence="6">
    <location>
        <begin position="48"/>
        <end position="66"/>
    </location>
</feature>
<protein>
    <recommendedName>
        <fullName evidence="7">Rhodopsin domain-containing protein</fullName>
    </recommendedName>
</protein>
<sequence length="325" mass="37199">METAQLLQIENNWNASFAICITFAVFAVISCILRFLSRLKQGSGLDDFFMVLAFVFVAAASVLEIWRQYYRIGSVLRSANIVDTVSRKEVPVQQSDIKGYQVPKINFIIQLCWVLALWSTTWSALVYYYRVFKDIMNTWKARLMLWIPVALVGFWSISCLALTVFVQGWPPSRYWKTGPNTAYRVRILYTNITHILVDVVVLATPIPWVLLKESGPQRRGHRRIRVLVLLLLFATGILTTAVSAVRFAYLIKRFHASETTAFRYSIVAVMCSVIEANMAIICANLPTLRYKAFYRWISSLMSGSISGEPLYDDNFGGQRDIPHYF</sequence>
<evidence type="ECO:0000256" key="4">
    <source>
        <dbReference type="ARBA" id="ARBA00023136"/>
    </source>
</evidence>
<feature type="transmembrane region" description="Helical" evidence="6">
    <location>
        <begin position="261"/>
        <end position="285"/>
    </location>
</feature>
<feature type="transmembrane region" description="Helical" evidence="6">
    <location>
        <begin position="187"/>
        <end position="211"/>
    </location>
</feature>
<comment type="caution">
    <text evidence="8">The sequence shown here is derived from an EMBL/GenBank/DDBJ whole genome shotgun (WGS) entry which is preliminary data.</text>
</comment>
<dbReference type="Pfam" id="PF20684">
    <property type="entry name" value="Fung_rhodopsin"/>
    <property type="match status" value="1"/>
</dbReference>
<dbReference type="PANTHER" id="PTHR33048:SF47">
    <property type="entry name" value="INTEGRAL MEMBRANE PROTEIN-RELATED"/>
    <property type="match status" value="1"/>
</dbReference>
<feature type="transmembrane region" description="Helical" evidence="6">
    <location>
        <begin position="15"/>
        <end position="36"/>
    </location>
</feature>
<feature type="transmembrane region" description="Helical" evidence="6">
    <location>
        <begin position="223"/>
        <end position="249"/>
    </location>
</feature>
<keyword evidence="4 6" id="KW-0472">Membrane</keyword>
<accession>A0AA39V9H9</accession>
<evidence type="ECO:0000256" key="5">
    <source>
        <dbReference type="ARBA" id="ARBA00038359"/>
    </source>
</evidence>
<dbReference type="EMBL" id="JAFEKC020000003">
    <property type="protein sequence ID" value="KAK0515610.1"/>
    <property type="molecule type" value="Genomic_DNA"/>
</dbReference>
<evidence type="ECO:0000259" key="7">
    <source>
        <dbReference type="Pfam" id="PF20684"/>
    </source>
</evidence>
<keyword evidence="2 6" id="KW-0812">Transmembrane</keyword>
<evidence type="ECO:0000313" key="9">
    <source>
        <dbReference type="Proteomes" id="UP001166286"/>
    </source>
</evidence>
<feature type="domain" description="Rhodopsin" evidence="7">
    <location>
        <begin position="33"/>
        <end position="289"/>
    </location>
</feature>
<feature type="transmembrane region" description="Helical" evidence="6">
    <location>
        <begin position="143"/>
        <end position="167"/>
    </location>
</feature>
<keyword evidence="9" id="KW-1185">Reference proteome</keyword>
<dbReference type="GO" id="GO:0016020">
    <property type="term" value="C:membrane"/>
    <property type="evidence" value="ECO:0007669"/>
    <property type="project" value="UniProtKB-SubCell"/>
</dbReference>
<gene>
    <name evidence="8" type="ORF">JMJ35_001644</name>
</gene>
<organism evidence="8 9">
    <name type="scientific">Cladonia borealis</name>
    <dbReference type="NCBI Taxonomy" id="184061"/>
    <lineage>
        <taxon>Eukaryota</taxon>
        <taxon>Fungi</taxon>
        <taxon>Dikarya</taxon>
        <taxon>Ascomycota</taxon>
        <taxon>Pezizomycotina</taxon>
        <taxon>Lecanoromycetes</taxon>
        <taxon>OSLEUM clade</taxon>
        <taxon>Lecanoromycetidae</taxon>
        <taxon>Lecanorales</taxon>
        <taxon>Lecanorineae</taxon>
        <taxon>Cladoniaceae</taxon>
        <taxon>Cladonia</taxon>
    </lineage>
</organism>
<evidence type="ECO:0000313" key="8">
    <source>
        <dbReference type="EMBL" id="KAK0515610.1"/>
    </source>
</evidence>
<keyword evidence="3 6" id="KW-1133">Transmembrane helix</keyword>
<dbReference type="InterPro" id="IPR052337">
    <property type="entry name" value="SAT4-like"/>
</dbReference>
<name>A0AA39V9H9_9LECA</name>
<dbReference type="AlphaFoldDB" id="A0AA39V9H9"/>
<dbReference type="Proteomes" id="UP001166286">
    <property type="component" value="Unassembled WGS sequence"/>
</dbReference>
<proteinExistence type="inferred from homology"/>
<reference evidence="8" key="1">
    <citation type="submission" date="2023-03" db="EMBL/GenBank/DDBJ databases">
        <title>Complete genome of Cladonia borealis.</title>
        <authorList>
            <person name="Park H."/>
        </authorList>
    </citation>
    <scope>NUCLEOTIDE SEQUENCE</scope>
    <source>
        <strain evidence="8">ANT050790</strain>
    </source>
</reference>